<feature type="chain" id="PRO_5012261290" description="FAS1 domain-containing protein" evidence="1">
    <location>
        <begin position="22"/>
        <end position="477"/>
    </location>
</feature>
<feature type="domain" description="FAS1" evidence="2">
    <location>
        <begin position="23"/>
        <end position="159"/>
    </location>
</feature>
<dbReference type="InterPro" id="IPR036378">
    <property type="entry name" value="FAS1_dom_sf"/>
</dbReference>
<sequence length="477" mass="49752">MKRSVGLLIVVSAAVLAPTSAQCISIVDFICRVSTLSMLCASVTQAGIGTQLNRGNWTVFAPTNGAFFKLGDRLGVVLGNADVLAGVILYHTVQGIVNAEDLTCSGSLEMANGQTSRTECQRDSIYQKGQGNGLGAMPQVVASNIKTCSGVVHMVDEVLLPAELGPESQIPAGCKTIADIVCESSLFSTLCTAITQAGLREALGGGSWTIFAPTNDAFARLGNTLTTALANNSLLTDILLTHAIEGVIYSSSLECGGTLTMANSQQTTTVCHADSIFQVANGNEASSLPQIELSVHACNGVLHLVSDVLLPSLNESEKDPMAFPVVTPMEAPVGECRSIVEIACSTENLSTLCSAVTQADLAGTLSEGSFTLFAPTNIAFSNLGATLDIVIADNDLLTDILLYHLVEGAVYSTDLVCDSEVLMVNGQTSRTFCENDDIFLAGQGNDATALPLVVLVDLAACNNSVLHAVDEVILPML</sequence>
<dbReference type="Gene3D" id="2.30.180.10">
    <property type="entry name" value="FAS1 domain"/>
    <property type="match status" value="3"/>
</dbReference>
<gene>
    <name evidence="3" type="ORF">FisN_9Lu405</name>
</gene>
<dbReference type="GO" id="GO:0005615">
    <property type="term" value="C:extracellular space"/>
    <property type="evidence" value="ECO:0007669"/>
    <property type="project" value="TreeGrafter"/>
</dbReference>
<evidence type="ECO:0000313" key="3">
    <source>
        <dbReference type="EMBL" id="GAX27072.1"/>
    </source>
</evidence>
<dbReference type="PANTHER" id="PTHR10900">
    <property type="entry name" value="PERIOSTIN-RELATED"/>
    <property type="match status" value="1"/>
</dbReference>
<dbReference type="AlphaFoldDB" id="A0A1Z5KLY3"/>
<dbReference type="OrthoDB" id="44517at2759"/>
<organism evidence="3 4">
    <name type="scientific">Fistulifera solaris</name>
    <name type="common">Oleaginous diatom</name>
    <dbReference type="NCBI Taxonomy" id="1519565"/>
    <lineage>
        <taxon>Eukaryota</taxon>
        <taxon>Sar</taxon>
        <taxon>Stramenopiles</taxon>
        <taxon>Ochrophyta</taxon>
        <taxon>Bacillariophyta</taxon>
        <taxon>Bacillariophyceae</taxon>
        <taxon>Bacillariophycidae</taxon>
        <taxon>Naviculales</taxon>
        <taxon>Naviculaceae</taxon>
        <taxon>Fistulifera</taxon>
    </lineage>
</organism>
<dbReference type="SUPFAM" id="SSF82153">
    <property type="entry name" value="FAS1 domain"/>
    <property type="match status" value="3"/>
</dbReference>
<dbReference type="InterPro" id="IPR000782">
    <property type="entry name" value="FAS1_domain"/>
</dbReference>
<feature type="signal peptide" evidence="1">
    <location>
        <begin position="1"/>
        <end position="21"/>
    </location>
</feature>
<dbReference type="PANTHER" id="PTHR10900:SF77">
    <property type="entry name" value="FI19380P1"/>
    <property type="match status" value="1"/>
</dbReference>
<evidence type="ECO:0000313" key="4">
    <source>
        <dbReference type="Proteomes" id="UP000198406"/>
    </source>
</evidence>
<name>A0A1Z5KLY3_FISSO</name>
<accession>A0A1Z5KLY3</accession>
<dbReference type="PROSITE" id="PS50213">
    <property type="entry name" value="FAS1"/>
    <property type="match status" value="3"/>
</dbReference>
<dbReference type="SMART" id="SM00554">
    <property type="entry name" value="FAS1"/>
    <property type="match status" value="3"/>
</dbReference>
<dbReference type="InterPro" id="IPR050904">
    <property type="entry name" value="Adhesion/Biosynth-related"/>
</dbReference>
<proteinExistence type="predicted"/>
<dbReference type="InParanoid" id="A0A1Z5KLY3"/>
<dbReference type="Pfam" id="PF02469">
    <property type="entry name" value="Fasciclin"/>
    <property type="match status" value="3"/>
</dbReference>
<protein>
    <recommendedName>
        <fullName evidence="2">FAS1 domain-containing protein</fullName>
    </recommendedName>
</protein>
<evidence type="ECO:0000259" key="2">
    <source>
        <dbReference type="PROSITE" id="PS50213"/>
    </source>
</evidence>
<keyword evidence="4" id="KW-1185">Reference proteome</keyword>
<dbReference type="Proteomes" id="UP000198406">
    <property type="component" value="Unassembled WGS sequence"/>
</dbReference>
<dbReference type="EMBL" id="BDSP01000252">
    <property type="protein sequence ID" value="GAX27072.1"/>
    <property type="molecule type" value="Genomic_DNA"/>
</dbReference>
<reference evidence="3 4" key="1">
    <citation type="journal article" date="2015" name="Plant Cell">
        <title>Oil accumulation by the oleaginous diatom Fistulifera solaris as revealed by the genome and transcriptome.</title>
        <authorList>
            <person name="Tanaka T."/>
            <person name="Maeda Y."/>
            <person name="Veluchamy A."/>
            <person name="Tanaka M."/>
            <person name="Abida H."/>
            <person name="Marechal E."/>
            <person name="Bowler C."/>
            <person name="Muto M."/>
            <person name="Sunaga Y."/>
            <person name="Tanaka M."/>
            <person name="Yoshino T."/>
            <person name="Taniguchi T."/>
            <person name="Fukuda Y."/>
            <person name="Nemoto M."/>
            <person name="Matsumoto M."/>
            <person name="Wong P.S."/>
            <person name="Aburatani S."/>
            <person name="Fujibuchi W."/>
        </authorList>
    </citation>
    <scope>NUCLEOTIDE SEQUENCE [LARGE SCALE GENOMIC DNA]</scope>
    <source>
        <strain evidence="3 4">JPCC DA0580</strain>
    </source>
</reference>
<comment type="caution">
    <text evidence="3">The sequence shown here is derived from an EMBL/GenBank/DDBJ whole genome shotgun (WGS) entry which is preliminary data.</text>
</comment>
<keyword evidence="1" id="KW-0732">Signal</keyword>
<evidence type="ECO:0000256" key="1">
    <source>
        <dbReference type="SAM" id="SignalP"/>
    </source>
</evidence>
<feature type="domain" description="FAS1" evidence="2">
    <location>
        <begin position="336"/>
        <end position="473"/>
    </location>
</feature>
<feature type="domain" description="FAS1" evidence="2">
    <location>
        <begin position="174"/>
        <end position="309"/>
    </location>
</feature>